<dbReference type="STRING" id="927083.DB32_000763"/>
<name>A0A0F6SDK7_9BACT</name>
<organism evidence="2 3">
    <name type="scientific">Sandaracinus amylolyticus</name>
    <dbReference type="NCBI Taxonomy" id="927083"/>
    <lineage>
        <taxon>Bacteria</taxon>
        <taxon>Pseudomonadati</taxon>
        <taxon>Myxococcota</taxon>
        <taxon>Polyangia</taxon>
        <taxon>Polyangiales</taxon>
        <taxon>Sandaracinaceae</taxon>
        <taxon>Sandaracinus</taxon>
    </lineage>
</organism>
<dbReference type="Proteomes" id="UP000034883">
    <property type="component" value="Chromosome"/>
</dbReference>
<keyword evidence="3" id="KW-1185">Reference proteome</keyword>
<feature type="compositionally biased region" description="Basic and acidic residues" evidence="1">
    <location>
        <begin position="35"/>
        <end position="52"/>
    </location>
</feature>
<accession>A0A0F6SDK7</accession>
<dbReference type="KEGG" id="samy:DB32_000763"/>
<sequence length="61" mass="6649">MEHHEGPHHRDTAAPALGHTSPSRKRIGSFDTDSDAGRKAIRHDDAPRRRGPEGSTGAREV</sequence>
<proteinExistence type="predicted"/>
<feature type="region of interest" description="Disordered" evidence="1">
    <location>
        <begin position="1"/>
        <end position="61"/>
    </location>
</feature>
<evidence type="ECO:0000313" key="3">
    <source>
        <dbReference type="Proteomes" id="UP000034883"/>
    </source>
</evidence>
<feature type="compositionally biased region" description="Basic and acidic residues" evidence="1">
    <location>
        <begin position="1"/>
        <end position="12"/>
    </location>
</feature>
<evidence type="ECO:0000256" key="1">
    <source>
        <dbReference type="SAM" id="MobiDB-lite"/>
    </source>
</evidence>
<gene>
    <name evidence="2" type="ORF">DB32_000763</name>
</gene>
<dbReference type="EMBL" id="CP011125">
    <property type="protein sequence ID" value="AKF03614.1"/>
    <property type="molecule type" value="Genomic_DNA"/>
</dbReference>
<dbReference type="AlphaFoldDB" id="A0A0F6SDK7"/>
<protein>
    <submittedName>
        <fullName evidence="2">Uncharacterized protein</fullName>
    </submittedName>
</protein>
<evidence type="ECO:0000313" key="2">
    <source>
        <dbReference type="EMBL" id="AKF03614.1"/>
    </source>
</evidence>
<reference evidence="2 3" key="1">
    <citation type="submission" date="2015-03" db="EMBL/GenBank/DDBJ databases">
        <title>Genome assembly of Sandaracinus amylolyticus DSM 53668.</title>
        <authorList>
            <person name="Sharma G."/>
            <person name="Subramanian S."/>
        </authorList>
    </citation>
    <scope>NUCLEOTIDE SEQUENCE [LARGE SCALE GENOMIC DNA]</scope>
    <source>
        <strain evidence="2 3">DSM 53668</strain>
    </source>
</reference>